<organism evidence="1 2">
    <name type="scientific">Duganella vulcania</name>
    <dbReference type="NCBI Taxonomy" id="2692166"/>
    <lineage>
        <taxon>Bacteria</taxon>
        <taxon>Pseudomonadati</taxon>
        <taxon>Pseudomonadota</taxon>
        <taxon>Betaproteobacteria</taxon>
        <taxon>Burkholderiales</taxon>
        <taxon>Oxalobacteraceae</taxon>
        <taxon>Telluria group</taxon>
        <taxon>Duganella</taxon>
    </lineage>
</organism>
<dbReference type="AlphaFoldDB" id="A0A845HMA0"/>
<gene>
    <name evidence="1" type="ORF">GTP81_17665</name>
</gene>
<dbReference type="EMBL" id="WWCV01000031">
    <property type="protein sequence ID" value="MYN18579.1"/>
    <property type="molecule type" value="Genomic_DNA"/>
</dbReference>
<protein>
    <submittedName>
        <fullName evidence="1">Uncharacterized protein</fullName>
    </submittedName>
</protein>
<keyword evidence="2" id="KW-1185">Reference proteome</keyword>
<evidence type="ECO:0000313" key="2">
    <source>
        <dbReference type="Proteomes" id="UP000484875"/>
    </source>
</evidence>
<dbReference type="RefSeq" id="WP_161091118.1">
    <property type="nucleotide sequence ID" value="NZ_WWCV01000031.1"/>
</dbReference>
<accession>A0A845HMA0</accession>
<proteinExistence type="predicted"/>
<name>A0A845HMA0_9BURK</name>
<sequence>MEEFDPELGFKVMFRFLEKYYEMTGEDDIGTLLGSMNTNVFADGRPADPAIWEVWLDAVREVSKAD</sequence>
<dbReference type="Proteomes" id="UP000484875">
    <property type="component" value="Unassembled WGS sequence"/>
</dbReference>
<evidence type="ECO:0000313" key="1">
    <source>
        <dbReference type="EMBL" id="MYN18579.1"/>
    </source>
</evidence>
<reference evidence="1 2" key="1">
    <citation type="submission" date="2019-12" db="EMBL/GenBank/DDBJ databases">
        <title>Novel species isolated from a subtropical stream in China.</title>
        <authorList>
            <person name="Lu H."/>
        </authorList>
    </citation>
    <scope>NUCLEOTIDE SEQUENCE [LARGE SCALE GENOMIC DNA]</scope>
    <source>
        <strain evidence="1 2">FT107W</strain>
    </source>
</reference>
<comment type="caution">
    <text evidence="1">The sequence shown here is derived from an EMBL/GenBank/DDBJ whole genome shotgun (WGS) entry which is preliminary data.</text>
</comment>